<proteinExistence type="predicted"/>
<accession>A0ABR2FH86</accession>
<evidence type="ECO:0000313" key="1">
    <source>
        <dbReference type="EMBL" id="KAK8580253.1"/>
    </source>
</evidence>
<reference evidence="1 2" key="1">
    <citation type="journal article" date="2024" name="G3 (Bethesda)">
        <title>Genome assembly of Hibiscus sabdariffa L. provides insights into metabolisms of medicinal natural products.</title>
        <authorList>
            <person name="Kim T."/>
        </authorList>
    </citation>
    <scope>NUCLEOTIDE SEQUENCE [LARGE SCALE GENOMIC DNA]</scope>
    <source>
        <strain evidence="1">TK-2024</strain>
        <tissue evidence="1">Old leaves</tissue>
    </source>
</reference>
<evidence type="ECO:0000313" key="2">
    <source>
        <dbReference type="Proteomes" id="UP001472677"/>
    </source>
</evidence>
<keyword evidence="2" id="KW-1185">Reference proteome</keyword>
<dbReference type="Proteomes" id="UP001472677">
    <property type="component" value="Unassembled WGS sequence"/>
</dbReference>
<comment type="caution">
    <text evidence="1">The sequence shown here is derived from an EMBL/GenBank/DDBJ whole genome shotgun (WGS) entry which is preliminary data.</text>
</comment>
<sequence length="75" mass="8536">MVVVGQSRIMSIVLHLESEISVSANTEQGLDRIAKHRVEAKPFQIVMDVDRCRMLHGIHYPLIMGFFVSNWAAKK</sequence>
<gene>
    <name evidence="1" type="ORF">V6N12_070535</name>
</gene>
<organism evidence="1 2">
    <name type="scientific">Hibiscus sabdariffa</name>
    <name type="common">roselle</name>
    <dbReference type="NCBI Taxonomy" id="183260"/>
    <lineage>
        <taxon>Eukaryota</taxon>
        <taxon>Viridiplantae</taxon>
        <taxon>Streptophyta</taxon>
        <taxon>Embryophyta</taxon>
        <taxon>Tracheophyta</taxon>
        <taxon>Spermatophyta</taxon>
        <taxon>Magnoliopsida</taxon>
        <taxon>eudicotyledons</taxon>
        <taxon>Gunneridae</taxon>
        <taxon>Pentapetalae</taxon>
        <taxon>rosids</taxon>
        <taxon>malvids</taxon>
        <taxon>Malvales</taxon>
        <taxon>Malvaceae</taxon>
        <taxon>Malvoideae</taxon>
        <taxon>Hibiscus</taxon>
    </lineage>
</organism>
<protein>
    <submittedName>
        <fullName evidence="1">Uncharacterized protein</fullName>
    </submittedName>
</protein>
<dbReference type="EMBL" id="JBBPBM010000006">
    <property type="protein sequence ID" value="KAK8580253.1"/>
    <property type="molecule type" value="Genomic_DNA"/>
</dbReference>
<name>A0ABR2FH86_9ROSI</name>